<organism evidence="1 2">
    <name type="scientific">Acidithiobacillus ferrianus</name>
    <dbReference type="NCBI Taxonomy" id="2678518"/>
    <lineage>
        <taxon>Bacteria</taxon>
        <taxon>Pseudomonadati</taxon>
        <taxon>Pseudomonadota</taxon>
        <taxon>Acidithiobacillia</taxon>
        <taxon>Acidithiobacillales</taxon>
        <taxon>Acidithiobacillaceae</taxon>
        <taxon>Acidithiobacillus</taxon>
    </lineage>
</organism>
<dbReference type="Proteomes" id="UP000470022">
    <property type="component" value="Chromosome"/>
</dbReference>
<evidence type="ECO:0000313" key="2">
    <source>
        <dbReference type="Proteomes" id="UP000470022"/>
    </source>
</evidence>
<protein>
    <submittedName>
        <fullName evidence="1">Bacteriohopanetetrol glucosamine biosynthesis glycosyltransferase HpnI</fullName>
    </submittedName>
</protein>
<proteinExistence type="predicted"/>
<evidence type="ECO:0000313" key="1">
    <source>
        <dbReference type="EMBL" id="XRI69996.1"/>
    </source>
</evidence>
<keyword evidence="2" id="KW-1185">Reference proteome</keyword>
<sequence>MSWQSVSWWVGGMAALLSLAALVYAVLASWAVARWHPILRDAEPSLLAESAPSGPAISLLKPLHGDAGELYDALRSFCVQEYPRYELVCGVQSPTDPAIAVVERLQAEFPALPLRLVRTTTRIGRNPKVNNLAGILAVCRYAALVISDADIVVGPHYLRHIAPLLQDTAVGVVTCLYRARPADTLWSQVLASQVNGLFLPSVLVAARLGPNIFCGGATMAILRTTLDAFGGLPRLADHLADDYWLGAFSRALGKRTVLADYVADTVVQEAGFRSFYQHALRWSRTTRSVQPAGHAFSFLSYPLPLVCLLAAGMGAWGLLPLGVVLLWRVVYHRQIVRKLGASGSFGVALLGDFLGLWIWFHALFARRVAWRGAHFSIDADGRMGGHDGAE</sequence>
<name>A0ACD5H937_9PROT</name>
<dbReference type="EMBL" id="CP127523">
    <property type="protein sequence ID" value="XRI69996.1"/>
    <property type="molecule type" value="Genomic_DNA"/>
</dbReference>
<gene>
    <name evidence="1" type="primary">hpnI</name>
    <name evidence="1" type="ORF">GL267_004735</name>
</gene>
<reference evidence="1" key="1">
    <citation type="submission" date="2023-06" db="EMBL/GenBank/DDBJ databases">
        <title>Complete and circular genome of Acidithiobacillus ferrianus DSM 107098.</title>
        <authorList>
            <person name="Norris P.R."/>
            <person name="Falagan C."/>
            <person name="Moya-Beltran A."/>
            <person name="Castro M."/>
            <person name="Quatrini R."/>
            <person name="Johnson D.B."/>
        </authorList>
    </citation>
    <scope>NUCLEOTIDE SEQUENCE</scope>
    <source>
        <strain evidence="1">MG</strain>
    </source>
</reference>
<accession>A0ACD5H937</accession>